<evidence type="ECO:0000256" key="5">
    <source>
        <dbReference type="SAM" id="Coils"/>
    </source>
</evidence>
<feature type="transmembrane region" description="Helical" evidence="7">
    <location>
        <begin position="253"/>
        <end position="272"/>
    </location>
</feature>
<evidence type="ECO:0000256" key="4">
    <source>
        <dbReference type="ARBA" id="ARBA00023136"/>
    </source>
</evidence>
<evidence type="ECO:0000259" key="8">
    <source>
        <dbReference type="Pfam" id="PF04932"/>
    </source>
</evidence>
<feature type="coiled-coil region" evidence="5">
    <location>
        <begin position="648"/>
        <end position="675"/>
    </location>
</feature>
<keyword evidence="5" id="KW-0175">Coiled coil</keyword>
<dbReference type="InterPro" id="IPR011990">
    <property type="entry name" value="TPR-like_helical_dom_sf"/>
</dbReference>
<feature type="transmembrane region" description="Helical" evidence="7">
    <location>
        <begin position="230"/>
        <end position="247"/>
    </location>
</feature>
<evidence type="ECO:0000256" key="6">
    <source>
        <dbReference type="SAM" id="MobiDB-lite"/>
    </source>
</evidence>
<keyword evidence="2 7" id="KW-0812">Transmembrane</keyword>
<reference evidence="9 10" key="1">
    <citation type="submission" date="2022-11" db="EMBL/GenBank/DDBJ databases">
        <title>Minimal conservation of predation-associated metabolite biosynthetic gene clusters underscores biosynthetic potential of Myxococcota including descriptions for ten novel species: Archangium lansinium sp. nov., Myxococcus landrumus sp. nov., Nannocystis bai.</title>
        <authorList>
            <person name="Ahearne A."/>
            <person name="Stevens C."/>
            <person name="Phillips K."/>
        </authorList>
    </citation>
    <scope>NUCLEOTIDE SEQUENCE [LARGE SCALE GENOMIC DNA]</scope>
    <source>
        <strain evidence="9 10">MIWBW</strain>
    </source>
</reference>
<feature type="transmembrane region" description="Helical" evidence="7">
    <location>
        <begin position="425"/>
        <end position="443"/>
    </location>
</feature>
<feature type="transmembrane region" description="Helical" evidence="7">
    <location>
        <begin position="39"/>
        <end position="60"/>
    </location>
</feature>
<proteinExistence type="predicted"/>
<comment type="subcellular location">
    <subcellularLocation>
        <location evidence="1">Membrane</location>
        <topology evidence="1">Multi-pass membrane protein</topology>
    </subcellularLocation>
</comment>
<dbReference type="RefSeq" id="WP_267533454.1">
    <property type="nucleotide sequence ID" value="NZ_JAPNKA010000001.1"/>
</dbReference>
<evidence type="ECO:0000256" key="3">
    <source>
        <dbReference type="ARBA" id="ARBA00022989"/>
    </source>
</evidence>
<keyword evidence="9" id="KW-0436">Ligase</keyword>
<dbReference type="Pfam" id="PF04932">
    <property type="entry name" value="Wzy_C"/>
    <property type="match status" value="1"/>
</dbReference>
<dbReference type="InterPro" id="IPR051533">
    <property type="entry name" value="WaaL-like"/>
</dbReference>
<accession>A0ABT3ZYK3</accession>
<dbReference type="EMBL" id="JAPNKA010000001">
    <property type="protein sequence ID" value="MCY1074492.1"/>
    <property type="molecule type" value="Genomic_DNA"/>
</dbReference>
<feature type="transmembrane region" description="Helical" evidence="7">
    <location>
        <begin position="131"/>
        <end position="148"/>
    </location>
</feature>
<comment type="caution">
    <text evidence="9">The sequence shown here is derived from an EMBL/GenBank/DDBJ whole genome shotgun (WGS) entry which is preliminary data.</text>
</comment>
<dbReference type="GO" id="GO:0016874">
    <property type="term" value="F:ligase activity"/>
    <property type="evidence" value="ECO:0007669"/>
    <property type="project" value="UniProtKB-KW"/>
</dbReference>
<feature type="transmembrane region" description="Helical" evidence="7">
    <location>
        <begin position="284"/>
        <end position="301"/>
    </location>
</feature>
<dbReference type="Gene3D" id="1.25.40.10">
    <property type="entry name" value="Tetratricopeptide repeat domain"/>
    <property type="match status" value="3"/>
</dbReference>
<evidence type="ECO:0000256" key="1">
    <source>
        <dbReference type="ARBA" id="ARBA00004141"/>
    </source>
</evidence>
<keyword evidence="3 7" id="KW-1133">Transmembrane helix</keyword>
<evidence type="ECO:0000256" key="2">
    <source>
        <dbReference type="ARBA" id="ARBA00022692"/>
    </source>
</evidence>
<protein>
    <submittedName>
        <fullName evidence="9">O-antigen ligase family protein</fullName>
    </submittedName>
</protein>
<feature type="transmembrane region" description="Helical" evidence="7">
    <location>
        <begin position="401"/>
        <end position="419"/>
    </location>
</feature>
<feature type="region of interest" description="Disordered" evidence="6">
    <location>
        <begin position="836"/>
        <end position="871"/>
    </location>
</feature>
<feature type="transmembrane region" description="Helical" evidence="7">
    <location>
        <begin position="12"/>
        <end position="33"/>
    </location>
</feature>
<feature type="compositionally biased region" description="Basic and acidic residues" evidence="6">
    <location>
        <begin position="836"/>
        <end position="845"/>
    </location>
</feature>
<feature type="transmembrane region" description="Helical" evidence="7">
    <location>
        <begin position="157"/>
        <end position="178"/>
    </location>
</feature>
<dbReference type="SUPFAM" id="SSF48452">
    <property type="entry name" value="TPR-like"/>
    <property type="match status" value="2"/>
</dbReference>
<feature type="compositionally biased region" description="Acidic residues" evidence="6">
    <location>
        <begin position="859"/>
        <end position="871"/>
    </location>
</feature>
<dbReference type="Proteomes" id="UP001207654">
    <property type="component" value="Unassembled WGS sequence"/>
</dbReference>
<keyword evidence="10" id="KW-1185">Reference proteome</keyword>
<feature type="transmembrane region" description="Helical" evidence="7">
    <location>
        <begin position="455"/>
        <end position="475"/>
    </location>
</feature>
<sequence length="871" mass="93517">MSPASHSRSRTSRYTLGAEGAMAVLLVLLPLSLGSAPTWVHGPLVVLAGLAFVLACVGAWRQHRSLHLPLLALPLGAGALLCLLQLVPLPPGLLAVLSPEAAELRDFVLVPLGLDGSRPLSMDTPATWRELARHLAYLLIFVAAVQVCRSGRSRRRLLTTLAFTGAAVSVLGLLHALLGVDKLLGVISFVHARPPLVTPFGNPNHLAAFLGLSATVSLGLALSSEGRRRAAPYVLATVLGGTGVLLSLSRGGIAFFVFGMLAFALLLLMRRAGTERVLSWRRGGAVLLCLLAVLAVGGQVASERLVAELETADSVAELRHSKLEQWPVLASVARAYPLGLGRGAFESVFPRYQTRPVINTSTHPENAVLQLATEFGVPGLLLLVVGLWGFGRLLRREGLGAAELAVLAGVAALGLHDLFDFSLELPASAVAAWVVLASVARPEDRKRAEASRGHAPLRGLAAGVALTVVALLALVPGRSTLETAEAELGALVAARAPLEEVRARGLALIDRHPADHALQDLVGLAYANAGREGAAEALAFANRALYLNPVDARAHRVAARALLNLGRRTQAFLEYRLAFEAGDRGLLWREALGRARTLAELQALTPDAAREVVQFASELQRAGRHEEALPWLAWACERFDAAPESVQLWEHEARVRLARRELAEAEAASAEVSRRAPDALSSYLLRADVLHALGRKDEALESLEALGPRFPGNVELAFTLARLQVDLGLTRRARESLQQVSPFVSNLSQRAQIFMLEAASYEREGLRTRALESWKSVVRMQPGPGAWFKVARLHESLHQFDAAARAVREGVQLLPEAQRAEGEAWVARLETAERQRVEARRRERGGSGADSILLRAMGADEDLGTVEGEEP</sequence>
<evidence type="ECO:0000256" key="7">
    <source>
        <dbReference type="SAM" id="Phobius"/>
    </source>
</evidence>
<feature type="transmembrane region" description="Helical" evidence="7">
    <location>
        <begin position="67"/>
        <end position="87"/>
    </location>
</feature>
<feature type="transmembrane region" description="Helical" evidence="7">
    <location>
        <begin position="375"/>
        <end position="394"/>
    </location>
</feature>
<feature type="domain" description="O-antigen ligase-related" evidence="8">
    <location>
        <begin position="236"/>
        <end position="384"/>
    </location>
</feature>
<dbReference type="InterPro" id="IPR007016">
    <property type="entry name" value="O-antigen_ligase-rel_domated"/>
</dbReference>
<evidence type="ECO:0000313" key="10">
    <source>
        <dbReference type="Proteomes" id="UP001207654"/>
    </source>
</evidence>
<dbReference type="InterPro" id="IPR019734">
    <property type="entry name" value="TPR_rpt"/>
</dbReference>
<evidence type="ECO:0000313" key="9">
    <source>
        <dbReference type="EMBL" id="MCY1074492.1"/>
    </source>
</evidence>
<dbReference type="Pfam" id="PF13181">
    <property type="entry name" value="TPR_8"/>
    <property type="match status" value="1"/>
</dbReference>
<gene>
    <name evidence="9" type="ORF">OV287_08325</name>
</gene>
<dbReference type="PANTHER" id="PTHR37422:SF23">
    <property type="entry name" value="TEICHURONIC ACID BIOSYNTHESIS PROTEIN TUAE"/>
    <property type="match status" value="1"/>
</dbReference>
<dbReference type="PANTHER" id="PTHR37422">
    <property type="entry name" value="TEICHURONIC ACID BIOSYNTHESIS PROTEIN TUAE"/>
    <property type="match status" value="1"/>
</dbReference>
<feature type="transmembrane region" description="Helical" evidence="7">
    <location>
        <begin position="205"/>
        <end position="223"/>
    </location>
</feature>
<keyword evidence="4 7" id="KW-0472">Membrane</keyword>
<organism evidence="9 10">
    <name type="scientific">Archangium lansingense</name>
    <dbReference type="NCBI Taxonomy" id="2995310"/>
    <lineage>
        <taxon>Bacteria</taxon>
        <taxon>Pseudomonadati</taxon>
        <taxon>Myxococcota</taxon>
        <taxon>Myxococcia</taxon>
        <taxon>Myxococcales</taxon>
        <taxon>Cystobacterineae</taxon>
        <taxon>Archangiaceae</taxon>
        <taxon>Archangium</taxon>
    </lineage>
</organism>
<name>A0ABT3ZYK3_9BACT</name>